<comment type="caution">
    <text evidence="3">The sequence shown here is derived from an EMBL/GenBank/DDBJ whole genome shotgun (WGS) entry which is preliminary data.</text>
</comment>
<evidence type="ECO:0000256" key="1">
    <source>
        <dbReference type="SAM" id="MobiDB-lite"/>
    </source>
</evidence>
<evidence type="ECO:0000313" key="4">
    <source>
        <dbReference type="Proteomes" id="UP000673552"/>
    </source>
</evidence>
<reference evidence="4" key="2">
    <citation type="journal article" date="2021" name="Sci. Data">
        <title>Chromosome-scale genome sequencing, assembly and annotation of six genomes from subfamily Leishmaniinae.</title>
        <authorList>
            <person name="Almutairi H."/>
            <person name="Urbaniak M.D."/>
            <person name="Bates M.D."/>
            <person name="Jariyapan N."/>
            <person name="Kwakye-Nuako G."/>
            <person name="Thomaz Soccol V."/>
            <person name="Al-Salem W.S."/>
            <person name="Dillon R.J."/>
            <person name="Bates P.A."/>
            <person name="Gatherer D."/>
        </authorList>
    </citation>
    <scope>NUCLEOTIDE SEQUENCE [LARGE SCALE GENOMIC DNA]</scope>
</reference>
<name>A0A836KZ77_9TRYP</name>
<dbReference type="OrthoDB" id="264758at2759"/>
<feature type="transmembrane region" description="Helical" evidence="2">
    <location>
        <begin position="303"/>
        <end position="322"/>
    </location>
</feature>
<feature type="region of interest" description="Disordered" evidence="1">
    <location>
        <begin position="166"/>
        <end position="213"/>
    </location>
</feature>
<organism evidence="3 4">
    <name type="scientific">Leishmania martiniquensis</name>
    <dbReference type="NCBI Taxonomy" id="1580590"/>
    <lineage>
        <taxon>Eukaryota</taxon>
        <taxon>Discoba</taxon>
        <taxon>Euglenozoa</taxon>
        <taxon>Kinetoplastea</taxon>
        <taxon>Metakinetoplastina</taxon>
        <taxon>Trypanosomatida</taxon>
        <taxon>Trypanosomatidae</taxon>
        <taxon>Leishmaniinae</taxon>
        <taxon>Leishmania</taxon>
    </lineage>
</organism>
<dbReference type="KEGG" id="lmat:92514865"/>
<protein>
    <submittedName>
        <fullName evidence="3">Uncharacterized protein</fullName>
    </submittedName>
</protein>
<gene>
    <name evidence="3" type="ORF">LSCM1_04869</name>
</gene>
<dbReference type="GeneID" id="92514865"/>
<keyword evidence="4" id="KW-1185">Reference proteome</keyword>
<reference evidence="4" key="1">
    <citation type="journal article" date="2021" name="Microbiol. Resour. Announc.">
        <title>LGAAP: Leishmaniinae Genome Assembly and Annotation Pipeline.</title>
        <authorList>
            <person name="Almutairi H."/>
            <person name="Urbaniak M.D."/>
            <person name="Bates M.D."/>
            <person name="Jariyapan N."/>
            <person name="Kwakye-Nuako G."/>
            <person name="Thomaz-Soccol V."/>
            <person name="Al-Salem W.S."/>
            <person name="Dillon R.J."/>
            <person name="Bates P.A."/>
            <person name="Gatherer D."/>
        </authorList>
    </citation>
    <scope>NUCLEOTIDE SEQUENCE [LARGE SCALE GENOMIC DNA]</scope>
</reference>
<dbReference type="EMBL" id="JAFEUZ010000014">
    <property type="protein sequence ID" value="KAG5483323.1"/>
    <property type="molecule type" value="Genomic_DNA"/>
</dbReference>
<keyword evidence="2" id="KW-0812">Transmembrane</keyword>
<accession>A0A836KZ77</accession>
<dbReference type="RefSeq" id="XP_067180126.1">
    <property type="nucleotide sequence ID" value="XM_067322353.1"/>
</dbReference>
<feature type="region of interest" description="Disordered" evidence="1">
    <location>
        <begin position="68"/>
        <end position="100"/>
    </location>
</feature>
<keyword evidence="2" id="KW-1133">Transmembrane helix</keyword>
<keyword evidence="2" id="KW-0472">Membrane</keyword>
<evidence type="ECO:0000313" key="3">
    <source>
        <dbReference type="EMBL" id="KAG5483323.1"/>
    </source>
</evidence>
<dbReference type="AlphaFoldDB" id="A0A836KZ77"/>
<dbReference type="Proteomes" id="UP000673552">
    <property type="component" value="Unassembled WGS sequence"/>
</dbReference>
<evidence type="ECO:0000256" key="2">
    <source>
        <dbReference type="SAM" id="Phobius"/>
    </source>
</evidence>
<sequence>MRAMEDRSVKALDAVRIPSAPSASAAEAAAADNKESTINFRCRRFVLDVNHENWHLLDGDLLIPGDGKNAGHLRPQRGSPRKGALEVGSSPSRAAETRTEVDLHLPLAGDYRSTVRHAHDISSHQPDYAIAEATSADAATSSAEAEPSRITLTSLRLLILLGDEAVDEEESPEGHRHRRWCARSSDARRRQGFSAPSGQPGAGARRRGTTPNPVTVPAAVELEAMERCCDGGDAARISADATRASVIQTEEELWRRCLVASTRDSKGALTAALKKGKSRSDCLIVEVDVGNCIPSSSKAKGHAAILSLLLSILFVSFLSLSLS</sequence>
<proteinExistence type="predicted"/>